<sequence>MLYLHTLTQTIFSVCIGVPLAIIGVGANCFNLYLFHQDNVTSRATRLLLVSVSISEIIFLALTAIYCTAKICHFKNFTRTLCSALLFYLLNVLELVRNWLLVLLGIERLLHFVKPLEFRLIWSRKTVALAVSLITGFACLVRLPSLIYNLHDKVKAISLKLVRNAYMSHLVVDCVLLALLPECIMIYRQFTRGMWALSDGLAALTNFCSILNSVMNFFIYVGHSPRYRGILAEMLSANRLAKAKEGNTGAECALSTYSRAGGYQDSQEATLPNRDTLVELLSGPFAKTERFTKN</sequence>
<comment type="subcellular location">
    <subcellularLocation>
        <location evidence="1">Membrane</location>
    </subcellularLocation>
</comment>
<gene>
    <name evidence="7" type="ORF">TASK_LOCUS5891</name>
</gene>
<keyword evidence="4 5" id="KW-0472">Membrane</keyword>
<evidence type="ECO:0000256" key="5">
    <source>
        <dbReference type="SAM" id="Phobius"/>
    </source>
</evidence>
<dbReference type="Gene3D" id="1.20.1070.10">
    <property type="entry name" value="Rhodopsin 7-helix transmembrane proteins"/>
    <property type="match status" value="1"/>
</dbReference>
<evidence type="ECO:0000256" key="2">
    <source>
        <dbReference type="ARBA" id="ARBA00022692"/>
    </source>
</evidence>
<evidence type="ECO:0000313" key="8">
    <source>
        <dbReference type="Proteomes" id="UP000282613"/>
    </source>
</evidence>
<feature type="transmembrane region" description="Helical" evidence="5">
    <location>
        <begin position="12"/>
        <end position="35"/>
    </location>
</feature>
<name>A0A0R3W6P7_TAEAS</name>
<feature type="domain" description="G-protein coupled receptors family 1 profile" evidence="6">
    <location>
        <begin position="27"/>
        <end position="294"/>
    </location>
</feature>
<dbReference type="SUPFAM" id="SSF81321">
    <property type="entry name" value="Family A G protein-coupled receptor-like"/>
    <property type="match status" value="1"/>
</dbReference>
<evidence type="ECO:0000256" key="1">
    <source>
        <dbReference type="ARBA" id="ARBA00004370"/>
    </source>
</evidence>
<dbReference type="InterPro" id="IPR052954">
    <property type="entry name" value="GPCR-Ligand_Int"/>
</dbReference>
<dbReference type="GO" id="GO:0016020">
    <property type="term" value="C:membrane"/>
    <property type="evidence" value="ECO:0007669"/>
    <property type="project" value="UniProtKB-SubCell"/>
</dbReference>
<evidence type="ECO:0000313" key="7">
    <source>
        <dbReference type="EMBL" id="VDK35805.1"/>
    </source>
</evidence>
<evidence type="ECO:0000256" key="3">
    <source>
        <dbReference type="ARBA" id="ARBA00022989"/>
    </source>
</evidence>
<dbReference type="Proteomes" id="UP000282613">
    <property type="component" value="Unassembled WGS sequence"/>
</dbReference>
<dbReference type="PROSITE" id="PS50262">
    <property type="entry name" value="G_PROTEIN_RECEP_F1_2"/>
    <property type="match status" value="1"/>
</dbReference>
<feature type="transmembrane region" description="Helical" evidence="5">
    <location>
        <begin position="126"/>
        <end position="150"/>
    </location>
</feature>
<feature type="transmembrane region" description="Helical" evidence="5">
    <location>
        <begin position="170"/>
        <end position="188"/>
    </location>
</feature>
<dbReference type="EMBL" id="UYRS01018450">
    <property type="protein sequence ID" value="VDK35805.1"/>
    <property type="molecule type" value="Genomic_DNA"/>
</dbReference>
<feature type="transmembrane region" description="Helical" evidence="5">
    <location>
        <begin position="200"/>
        <end position="221"/>
    </location>
</feature>
<reference evidence="7 8" key="2">
    <citation type="submission" date="2018-11" db="EMBL/GenBank/DDBJ databases">
        <authorList>
            <consortium name="Pathogen Informatics"/>
        </authorList>
    </citation>
    <scope>NUCLEOTIDE SEQUENCE [LARGE SCALE GENOMIC DNA]</scope>
</reference>
<dbReference type="AlphaFoldDB" id="A0A0R3W6P7"/>
<keyword evidence="3 5" id="KW-1133">Transmembrane helix</keyword>
<evidence type="ECO:0000259" key="6">
    <source>
        <dbReference type="PROSITE" id="PS50262"/>
    </source>
</evidence>
<evidence type="ECO:0000256" key="4">
    <source>
        <dbReference type="ARBA" id="ARBA00023136"/>
    </source>
</evidence>
<dbReference type="WBParaSite" id="TASK_0000589001-mRNA-1">
    <property type="protein sequence ID" value="TASK_0000589001-mRNA-1"/>
    <property type="gene ID" value="TASK_0000589001"/>
</dbReference>
<keyword evidence="8" id="KW-1185">Reference proteome</keyword>
<protein>
    <submittedName>
        <fullName evidence="9">G_PROTEIN_RECEP_F1_2 domain-containing protein</fullName>
    </submittedName>
</protein>
<proteinExistence type="predicted"/>
<dbReference type="InterPro" id="IPR017452">
    <property type="entry name" value="GPCR_Rhodpsn_7TM"/>
</dbReference>
<feature type="transmembrane region" description="Helical" evidence="5">
    <location>
        <begin position="47"/>
        <end position="69"/>
    </location>
</feature>
<dbReference type="PANTHER" id="PTHR46641:SF18">
    <property type="entry name" value="G-PROTEIN COUPLED RECEPTORS FAMILY 1 PROFILE DOMAIN-CONTAINING PROTEIN"/>
    <property type="match status" value="1"/>
</dbReference>
<reference evidence="9" key="1">
    <citation type="submission" date="2017-02" db="UniProtKB">
        <authorList>
            <consortium name="WormBaseParasite"/>
        </authorList>
    </citation>
    <scope>IDENTIFICATION</scope>
</reference>
<feature type="transmembrane region" description="Helical" evidence="5">
    <location>
        <begin position="81"/>
        <end position="106"/>
    </location>
</feature>
<accession>A0A0R3W6P7</accession>
<dbReference type="STRING" id="60517.A0A0R3W6P7"/>
<keyword evidence="2 5" id="KW-0812">Transmembrane</keyword>
<evidence type="ECO:0000313" key="9">
    <source>
        <dbReference type="WBParaSite" id="TASK_0000589001-mRNA-1"/>
    </source>
</evidence>
<organism evidence="9">
    <name type="scientific">Taenia asiatica</name>
    <name type="common">Asian tapeworm</name>
    <dbReference type="NCBI Taxonomy" id="60517"/>
    <lineage>
        <taxon>Eukaryota</taxon>
        <taxon>Metazoa</taxon>
        <taxon>Spiralia</taxon>
        <taxon>Lophotrochozoa</taxon>
        <taxon>Platyhelminthes</taxon>
        <taxon>Cestoda</taxon>
        <taxon>Eucestoda</taxon>
        <taxon>Cyclophyllidea</taxon>
        <taxon>Taeniidae</taxon>
        <taxon>Taenia</taxon>
    </lineage>
</organism>
<dbReference type="PANTHER" id="PTHR46641">
    <property type="entry name" value="FMRFAMIDE RECEPTOR-RELATED"/>
    <property type="match status" value="1"/>
</dbReference>